<dbReference type="GO" id="GO:0048608">
    <property type="term" value="P:reproductive structure development"/>
    <property type="evidence" value="ECO:0007669"/>
    <property type="project" value="UniProtKB-ARBA"/>
</dbReference>
<dbReference type="AlphaFoldDB" id="V4LLK0"/>
<feature type="transmembrane region" description="Helical" evidence="8">
    <location>
        <begin position="83"/>
        <end position="104"/>
    </location>
</feature>
<dbReference type="GO" id="GO:0012511">
    <property type="term" value="C:monolayer-surrounded lipid storage body"/>
    <property type="evidence" value="ECO:0007669"/>
    <property type="project" value="InterPro"/>
</dbReference>
<dbReference type="GO" id="GO:0009791">
    <property type="term" value="P:post-embryonic development"/>
    <property type="evidence" value="ECO:0007669"/>
    <property type="project" value="UniProtKB-ARBA"/>
</dbReference>
<keyword evidence="3 8" id="KW-0812">Transmembrane</keyword>
<evidence type="ECO:0000256" key="5">
    <source>
        <dbReference type="ARBA" id="ARBA00023136"/>
    </source>
</evidence>
<dbReference type="PANTHER" id="PTHR33203:SF26">
    <property type="entry name" value="GLYCINE-RICH PROTEIN-RELATED"/>
    <property type="match status" value="1"/>
</dbReference>
<evidence type="ECO:0000256" key="2">
    <source>
        <dbReference type="ARBA" id="ARBA00022677"/>
    </source>
</evidence>
<protein>
    <recommendedName>
        <fullName evidence="6">Oleosin</fullName>
    </recommendedName>
</protein>
<comment type="similarity">
    <text evidence="1 6">Belongs to the oleosin family.</text>
</comment>
<evidence type="ECO:0000256" key="7">
    <source>
        <dbReference type="SAM" id="MobiDB-lite"/>
    </source>
</evidence>
<proteinExistence type="inferred from homology"/>
<name>V4LLK0_EUTSA</name>
<keyword evidence="10" id="KW-1185">Reference proteome</keyword>
<feature type="transmembrane region" description="Helical" evidence="8">
    <location>
        <begin position="44"/>
        <end position="71"/>
    </location>
</feature>
<dbReference type="Proteomes" id="UP000030689">
    <property type="component" value="Unassembled WGS sequence"/>
</dbReference>
<feature type="region of interest" description="Disordered" evidence="7">
    <location>
        <begin position="160"/>
        <end position="235"/>
    </location>
</feature>
<dbReference type="OrthoDB" id="1112648at2759"/>
<dbReference type="InterPro" id="IPR000136">
    <property type="entry name" value="Oleosin"/>
</dbReference>
<dbReference type="PANTHER" id="PTHR33203">
    <property type="entry name" value="OLEOSIN"/>
    <property type="match status" value="1"/>
</dbReference>
<keyword evidence="2 6" id="KW-0551">Lipid droplet</keyword>
<evidence type="ECO:0000256" key="3">
    <source>
        <dbReference type="ARBA" id="ARBA00022692"/>
    </source>
</evidence>
<gene>
    <name evidence="9" type="ORF">EUTSA_v10014560mg</name>
</gene>
<organism evidence="9 10">
    <name type="scientific">Eutrema salsugineum</name>
    <name type="common">Saltwater cress</name>
    <name type="synonym">Sisymbrium salsugineum</name>
    <dbReference type="NCBI Taxonomy" id="72664"/>
    <lineage>
        <taxon>Eukaryota</taxon>
        <taxon>Viridiplantae</taxon>
        <taxon>Streptophyta</taxon>
        <taxon>Embryophyta</taxon>
        <taxon>Tracheophyta</taxon>
        <taxon>Spermatophyta</taxon>
        <taxon>Magnoliopsida</taxon>
        <taxon>eudicotyledons</taxon>
        <taxon>Gunneridae</taxon>
        <taxon>Pentapetalae</taxon>
        <taxon>rosids</taxon>
        <taxon>malvids</taxon>
        <taxon>Brassicales</taxon>
        <taxon>Brassicaceae</taxon>
        <taxon>Eutremeae</taxon>
        <taxon>Eutrema</taxon>
    </lineage>
</organism>
<dbReference type="EMBL" id="KI517464">
    <property type="protein sequence ID" value="ESQ40688.1"/>
    <property type="molecule type" value="Genomic_DNA"/>
</dbReference>
<feature type="compositionally biased region" description="Gly residues" evidence="7">
    <location>
        <begin position="162"/>
        <end position="184"/>
    </location>
</feature>
<accession>V4LLK0</accession>
<dbReference type="KEGG" id="eus:EUTSA_v10014560mg"/>
<dbReference type="GO" id="GO:0005576">
    <property type="term" value="C:extracellular region"/>
    <property type="evidence" value="ECO:0007669"/>
    <property type="project" value="TreeGrafter"/>
</dbReference>
<dbReference type="OMA" id="FANISKW"/>
<reference evidence="9 10" key="1">
    <citation type="journal article" date="2013" name="Front. Plant Sci.">
        <title>The Reference Genome of the Halophytic Plant Eutrema salsugineum.</title>
        <authorList>
            <person name="Yang R."/>
            <person name="Jarvis D.E."/>
            <person name="Chen H."/>
            <person name="Beilstein M.A."/>
            <person name="Grimwood J."/>
            <person name="Jenkins J."/>
            <person name="Shu S."/>
            <person name="Prochnik S."/>
            <person name="Xin M."/>
            <person name="Ma C."/>
            <person name="Schmutz J."/>
            <person name="Wing R.A."/>
            <person name="Mitchell-Olds T."/>
            <person name="Schumaker K.S."/>
            <person name="Wang X."/>
        </authorList>
    </citation>
    <scope>NUCLEOTIDE SEQUENCE [LARGE SCALE GENOMIC DNA]</scope>
</reference>
<dbReference type="Pfam" id="PF01277">
    <property type="entry name" value="Oleosin"/>
    <property type="match status" value="1"/>
</dbReference>
<dbReference type="PROSITE" id="PS00811">
    <property type="entry name" value="OLEOSINS"/>
    <property type="match status" value="1"/>
</dbReference>
<feature type="compositionally biased region" description="Low complexity" evidence="7">
    <location>
        <begin position="185"/>
        <end position="235"/>
    </location>
</feature>
<dbReference type="Gramene" id="ESQ40688">
    <property type="protein sequence ID" value="ESQ40688"/>
    <property type="gene ID" value="EUTSA_v10014560mg"/>
</dbReference>
<dbReference type="GO" id="GO:0019915">
    <property type="term" value="P:lipid storage"/>
    <property type="evidence" value="ECO:0007669"/>
    <property type="project" value="TreeGrafter"/>
</dbReference>
<keyword evidence="4 8" id="KW-1133">Transmembrane helix</keyword>
<sequence length="235" mass="23297">MREELLQNESHSQSSKFKYFLKMFSFVFPLLDVIKLVIASVTSVVFMAFAGITFAGSAVALVVSTPIFIIFSPILVPATIATTLLTTGLTAGAALGMTAISLVMGPIGPTTTAKGVTSGQTLNLPRRLGRKRFSGKFRNRMRGGGRGAGGFKIPEWLKNMPKGGGGIPGIGGGGIPGMGGGGTSPAGEGTPPSGGTAPPGESKPPSGTAPSSGGTPPNGGAPASGGEPAGGSAPT</sequence>
<comment type="subcellular location">
    <subcellularLocation>
        <location evidence="6">Lipid droplet</location>
    </subcellularLocation>
    <subcellularLocation>
        <location evidence="6">Membrane</location>
        <topology evidence="6">Multi-pass membrane protein</topology>
    </subcellularLocation>
</comment>
<keyword evidence="5 8" id="KW-0472">Membrane</keyword>
<evidence type="ECO:0000313" key="9">
    <source>
        <dbReference type="EMBL" id="ESQ40688.1"/>
    </source>
</evidence>
<evidence type="ECO:0000256" key="1">
    <source>
        <dbReference type="ARBA" id="ARBA00010858"/>
    </source>
</evidence>
<evidence type="ECO:0000256" key="8">
    <source>
        <dbReference type="SAM" id="Phobius"/>
    </source>
</evidence>
<evidence type="ECO:0000313" key="10">
    <source>
        <dbReference type="Proteomes" id="UP000030689"/>
    </source>
</evidence>
<evidence type="ECO:0000256" key="4">
    <source>
        <dbReference type="ARBA" id="ARBA00022989"/>
    </source>
</evidence>
<dbReference type="GO" id="GO:0016020">
    <property type="term" value="C:membrane"/>
    <property type="evidence" value="ECO:0007669"/>
    <property type="project" value="UniProtKB-SubCell"/>
</dbReference>
<evidence type="ECO:0000256" key="6">
    <source>
        <dbReference type="RuleBase" id="RU000540"/>
    </source>
</evidence>